<evidence type="ECO:0000313" key="2">
    <source>
        <dbReference type="Proteomes" id="UP000790833"/>
    </source>
</evidence>
<organism evidence="1 2">
    <name type="scientific">Scheffersomyces spartinae</name>
    <dbReference type="NCBI Taxonomy" id="45513"/>
    <lineage>
        <taxon>Eukaryota</taxon>
        <taxon>Fungi</taxon>
        <taxon>Dikarya</taxon>
        <taxon>Ascomycota</taxon>
        <taxon>Saccharomycotina</taxon>
        <taxon>Pichiomycetes</taxon>
        <taxon>Debaryomycetaceae</taxon>
        <taxon>Scheffersomyces</taxon>
    </lineage>
</organism>
<accession>A0A9P8AKX2</accession>
<dbReference type="Gene3D" id="1.20.1290.10">
    <property type="entry name" value="AhpD-like"/>
    <property type="match status" value="1"/>
</dbReference>
<name>A0A9P8AKX2_9ASCO</name>
<dbReference type="OrthoDB" id="5537330at2759"/>
<dbReference type="Proteomes" id="UP000790833">
    <property type="component" value="Unassembled WGS sequence"/>
</dbReference>
<proteinExistence type="predicted"/>
<dbReference type="RefSeq" id="XP_043051823.1">
    <property type="nucleotide sequence ID" value="XM_043191146.1"/>
</dbReference>
<reference evidence="1" key="1">
    <citation type="submission" date="2021-03" db="EMBL/GenBank/DDBJ databases">
        <authorList>
            <person name="Palmer J.M."/>
        </authorList>
    </citation>
    <scope>NUCLEOTIDE SEQUENCE</scope>
    <source>
        <strain evidence="1">ARV_011</strain>
    </source>
</reference>
<dbReference type="AlphaFoldDB" id="A0A9P8AKX2"/>
<dbReference type="GeneID" id="66113667"/>
<protein>
    <recommendedName>
        <fullName evidence="3">Carboxymuconolactone decarboxylase-like domain-containing protein</fullName>
    </recommendedName>
</protein>
<dbReference type="SUPFAM" id="SSF69118">
    <property type="entry name" value="AhpD-like"/>
    <property type="match status" value="1"/>
</dbReference>
<keyword evidence="2" id="KW-1185">Reference proteome</keyword>
<dbReference type="InterPro" id="IPR029032">
    <property type="entry name" value="AhpD-like"/>
</dbReference>
<evidence type="ECO:0008006" key="3">
    <source>
        <dbReference type="Google" id="ProtNLM"/>
    </source>
</evidence>
<sequence>MILLMLSIVNPERLVRLAYKYPSLRLTWYIVACAALTVVNQPEEIPKVFHFALRQQLLEHLPQPSLLTDSHLLQLASDSISSLEKFAELSLVGVRLPDVLIPYTYHDKFNYKYTASEDIKRCQEEVARKIRECILKSSALSGLPKAINALMILKSVTPTSIRPSQHSERPLLVVLSVVEKSSDIVQEDVNGTKLNMDDVETIDGIITTDCVNATQIQKDLIRGSEFWNTIYTNKINTRIRKQMINAYPDLWQYTFHHVYAPLLSFTDVLTPPETLMCVVACLIPQDVNPQLKGHLKGAINVGVTKQELNDLRSLVFDICDWSGGTYWRNGKESVAKL</sequence>
<dbReference type="InterPro" id="IPR052999">
    <property type="entry name" value="PTS1_Protein"/>
</dbReference>
<dbReference type="PANTHER" id="PTHR28180">
    <property type="entry name" value="CONSERVED MITOCHONDRIAL PROTEIN-RELATED"/>
    <property type="match status" value="1"/>
</dbReference>
<comment type="caution">
    <text evidence="1">The sequence shown here is derived from an EMBL/GenBank/DDBJ whole genome shotgun (WGS) entry which is preliminary data.</text>
</comment>
<dbReference type="PANTHER" id="PTHR28180:SF2">
    <property type="entry name" value="PEROXISOMAL PROTEIN 2"/>
    <property type="match status" value="1"/>
</dbReference>
<gene>
    <name evidence="1" type="ORF">KQ657_000293</name>
</gene>
<evidence type="ECO:0000313" key="1">
    <source>
        <dbReference type="EMBL" id="KAG7196278.1"/>
    </source>
</evidence>
<dbReference type="EMBL" id="JAHMUF010000001">
    <property type="protein sequence ID" value="KAG7196278.1"/>
    <property type="molecule type" value="Genomic_DNA"/>
</dbReference>